<dbReference type="Gene3D" id="3.40.50.720">
    <property type="entry name" value="NAD(P)-binding Rossmann-like Domain"/>
    <property type="match status" value="1"/>
</dbReference>
<evidence type="ECO:0000256" key="1">
    <source>
        <dbReference type="ARBA" id="ARBA00006484"/>
    </source>
</evidence>
<dbReference type="Proteomes" id="UP000499080">
    <property type="component" value="Unassembled WGS sequence"/>
</dbReference>
<dbReference type="Pfam" id="PF00106">
    <property type="entry name" value="adh_short"/>
    <property type="match status" value="1"/>
</dbReference>
<gene>
    <name evidence="3" type="primary">DHRS11_23</name>
    <name evidence="3" type="ORF">AVEN_55391_1</name>
</gene>
<evidence type="ECO:0000313" key="3">
    <source>
        <dbReference type="EMBL" id="GBL65921.1"/>
    </source>
</evidence>
<dbReference type="EMBL" id="BGPR01077497">
    <property type="protein sequence ID" value="GBL65921.1"/>
    <property type="molecule type" value="Genomic_DNA"/>
</dbReference>
<dbReference type="InterPro" id="IPR036291">
    <property type="entry name" value="NAD(P)-bd_dom_sf"/>
</dbReference>
<evidence type="ECO:0000256" key="2">
    <source>
        <dbReference type="ARBA" id="ARBA00023002"/>
    </source>
</evidence>
<protein>
    <submittedName>
        <fullName evidence="3">Dehydrogenase/reductase SDR family member 11</fullName>
    </submittedName>
</protein>
<proteinExistence type="inferred from homology"/>
<dbReference type="PANTHER" id="PTHR43115:SF4">
    <property type="entry name" value="DEHYDROGENASE_REDUCTASE SDR FAMILY MEMBER 11"/>
    <property type="match status" value="1"/>
</dbReference>
<dbReference type="OrthoDB" id="6778721at2759"/>
<dbReference type="GO" id="GO:0016491">
    <property type="term" value="F:oxidoreductase activity"/>
    <property type="evidence" value="ECO:0007669"/>
    <property type="project" value="UniProtKB-KW"/>
</dbReference>
<dbReference type="InterPro" id="IPR002347">
    <property type="entry name" value="SDR_fam"/>
</dbReference>
<keyword evidence="2" id="KW-0560">Oxidoreductase</keyword>
<dbReference type="AlphaFoldDB" id="A0A4Y1ZTF6"/>
<dbReference type="SUPFAM" id="SSF51735">
    <property type="entry name" value="NAD(P)-binding Rossmann-fold domains"/>
    <property type="match status" value="1"/>
</dbReference>
<name>A0A4Y1ZTF6_ARAVE</name>
<accession>A0A4Y1ZTF6</accession>
<sequence length="84" mass="9083">MERWEGRVALVTGASMGIGAELCRALLQHGLMVVGCARSVDKIKAIAQEDAVKNSPGRLVAINRTAIFEEILSPAQKIKGRYDC</sequence>
<keyword evidence="4" id="KW-1185">Reference proteome</keyword>
<comment type="caution">
    <text evidence="3">The sequence shown here is derived from an EMBL/GenBank/DDBJ whole genome shotgun (WGS) entry which is preliminary data.</text>
</comment>
<dbReference type="PANTHER" id="PTHR43115">
    <property type="entry name" value="DEHYDROGENASE/REDUCTASE SDR FAMILY MEMBER 11"/>
    <property type="match status" value="1"/>
</dbReference>
<comment type="similarity">
    <text evidence="1">Belongs to the short-chain dehydrogenases/reductases (SDR) family.</text>
</comment>
<reference evidence="3 4" key="1">
    <citation type="journal article" date="2019" name="Sci. Rep.">
        <title>Orb-weaving spider Araneus ventricosus genome elucidates the spidroin gene catalogue.</title>
        <authorList>
            <person name="Kono N."/>
            <person name="Nakamura H."/>
            <person name="Ohtoshi R."/>
            <person name="Moran D.A.P."/>
            <person name="Shinohara A."/>
            <person name="Yoshida Y."/>
            <person name="Fujiwara M."/>
            <person name="Mori M."/>
            <person name="Tomita M."/>
            <person name="Arakawa K."/>
        </authorList>
    </citation>
    <scope>NUCLEOTIDE SEQUENCE [LARGE SCALE GENOMIC DNA]</scope>
</reference>
<organism evidence="3 4">
    <name type="scientific">Araneus ventricosus</name>
    <name type="common">Orbweaver spider</name>
    <name type="synonym">Epeira ventricosa</name>
    <dbReference type="NCBI Taxonomy" id="182803"/>
    <lineage>
        <taxon>Eukaryota</taxon>
        <taxon>Metazoa</taxon>
        <taxon>Ecdysozoa</taxon>
        <taxon>Arthropoda</taxon>
        <taxon>Chelicerata</taxon>
        <taxon>Arachnida</taxon>
        <taxon>Araneae</taxon>
        <taxon>Araneomorphae</taxon>
        <taxon>Entelegynae</taxon>
        <taxon>Araneoidea</taxon>
        <taxon>Araneidae</taxon>
        <taxon>Araneus</taxon>
    </lineage>
</organism>
<evidence type="ECO:0000313" key="4">
    <source>
        <dbReference type="Proteomes" id="UP000499080"/>
    </source>
</evidence>